<protein>
    <submittedName>
        <fullName evidence="1">Uncharacterized protein</fullName>
    </submittedName>
</protein>
<proteinExistence type="predicted"/>
<accession>A0ACB1B247</accession>
<reference evidence="1" key="1">
    <citation type="submission" date="2023-11" db="EMBL/GenBank/DDBJ databases">
        <authorList>
            <person name="Poullet M."/>
        </authorList>
    </citation>
    <scope>NUCLEOTIDE SEQUENCE</scope>
    <source>
        <strain evidence="1">E1834</strain>
    </source>
</reference>
<name>A0ACB1B247_MELEN</name>
<dbReference type="Proteomes" id="UP001497535">
    <property type="component" value="Unassembled WGS sequence"/>
</dbReference>
<organism evidence="1 2">
    <name type="scientific">Meloidogyne enterolobii</name>
    <name type="common">Root-knot nematode worm</name>
    <name type="synonym">Meloidogyne mayaguensis</name>
    <dbReference type="NCBI Taxonomy" id="390850"/>
    <lineage>
        <taxon>Eukaryota</taxon>
        <taxon>Metazoa</taxon>
        <taxon>Ecdysozoa</taxon>
        <taxon>Nematoda</taxon>
        <taxon>Chromadorea</taxon>
        <taxon>Rhabditida</taxon>
        <taxon>Tylenchina</taxon>
        <taxon>Tylenchomorpha</taxon>
        <taxon>Tylenchoidea</taxon>
        <taxon>Meloidogynidae</taxon>
        <taxon>Meloidogyninae</taxon>
        <taxon>Meloidogyne</taxon>
    </lineage>
</organism>
<gene>
    <name evidence="1" type="ORF">MENTE1834_LOCUS44995</name>
</gene>
<keyword evidence="2" id="KW-1185">Reference proteome</keyword>
<comment type="caution">
    <text evidence="1">The sequence shown here is derived from an EMBL/GenBank/DDBJ whole genome shotgun (WGS) entry which is preliminary data.</text>
</comment>
<dbReference type="EMBL" id="CAVMJV010000144">
    <property type="protein sequence ID" value="CAK5112852.1"/>
    <property type="molecule type" value="Genomic_DNA"/>
</dbReference>
<sequence>MLPLDGWPALLRPCSTWWYVVALAGWDQPNGGFFPSLFEFFKFKNEIFFIFMYVLHVVAFGEYADGLHGGGGLGAFMLVVVVVWWLLVWLFMLLVVGGSLHALVACSWWLVEYGWGVVFFIKK</sequence>
<evidence type="ECO:0000313" key="1">
    <source>
        <dbReference type="EMBL" id="CAK5112852.1"/>
    </source>
</evidence>
<evidence type="ECO:0000313" key="2">
    <source>
        <dbReference type="Proteomes" id="UP001497535"/>
    </source>
</evidence>